<dbReference type="GO" id="GO:0008168">
    <property type="term" value="F:methyltransferase activity"/>
    <property type="evidence" value="ECO:0007669"/>
    <property type="project" value="InterPro"/>
</dbReference>
<reference evidence="2" key="2">
    <citation type="submission" date="2020-01" db="EMBL/GenBank/DDBJ databases">
        <authorList>
            <person name="Campanaro S."/>
        </authorList>
    </citation>
    <scope>NUCLEOTIDE SEQUENCE</scope>
    <source>
        <strain evidence="2">AS06rmzACSIP_7</strain>
    </source>
</reference>
<dbReference type="AlphaFoldDB" id="A0A971M5K4"/>
<dbReference type="PROSITE" id="PS00092">
    <property type="entry name" value="N6_MTASE"/>
    <property type="match status" value="1"/>
</dbReference>
<dbReference type="SUPFAM" id="SSF53335">
    <property type="entry name" value="S-adenosyl-L-methionine-dependent methyltransferases"/>
    <property type="match status" value="1"/>
</dbReference>
<dbReference type="PANTHER" id="PTHR47739:SF1">
    <property type="entry name" value="TRNA1(VAL) (ADENINE(37)-N6)-METHYLTRANSFERASE"/>
    <property type="match status" value="1"/>
</dbReference>
<dbReference type="Gene3D" id="3.40.50.150">
    <property type="entry name" value="Vaccinia Virus protein VP39"/>
    <property type="match status" value="1"/>
</dbReference>
<proteinExistence type="predicted"/>
<dbReference type="GO" id="GO:0003676">
    <property type="term" value="F:nucleic acid binding"/>
    <property type="evidence" value="ECO:0007669"/>
    <property type="project" value="InterPro"/>
</dbReference>
<protein>
    <submittedName>
        <fullName evidence="2">tRNA1(Val) (Adenine(37)-N6)-methyltransferase</fullName>
    </submittedName>
</protein>
<dbReference type="InterPro" id="IPR050210">
    <property type="entry name" value="tRNA_Adenine-N(6)_MTase"/>
</dbReference>
<name>A0A971M5K4_9BACT</name>
<dbReference type="InterPro" id="IPR029063">
    <property type="entry name" value="SAM-dependent_MTases_sf"/>
</dbReference>
<evidence type="ECO:0000313" key="2">
    <source>
        <dbReference type="EMBL" id="NLW35546.1"/>
    </source>
</evidence>
<dbReference type="PANTHER" id="PTHR47739">
    <property type="entry name" value="TRNA1(VAL) (ADENINE(37)-N6)-METHYLTRANSFERASE"/>
    <property type="match status" value="1"/>
</dbReference>
<organism evidence="2 3">
    <name type="scientific">Syntrophorhabdus aromaticivorans</name>
    <dbReference type="NCBI Taxonomy" id="328301"/>
    <lineage>
        <taxon>Bacteria</taxon>
        <taxon>Pseudomonadati</taxon>
        <taxon>Thermodesulfobacteriota</taxon>
        <taxon>Syntrophorhabdia</taxon>
        <taxon>Syntrophorhabdales</taxon>
        <taxon>Syntrophorhabdaceae</taxon>
        <taxon>Syntrophorhabdus</taxon>
    </lineage>
</organism>
<dbReference type="InterPro" id="IPR002052">
    <property type="entry name" value="DNA_methylase_N6_adenine_CS"/>
</dbReference>
<feature type="domain" description="Methyltransferase" evidence="1">
    <location>
        <begin position="44"/>
        <end position="174"/>
    </location>
</feature>
<dbReference type="InterPro" id="IPR025714">
    <property type="entry name" value="Methyltranfer_dom"/>
</dbReference>
<dbReference type="CDD" id="cd02440">
    <property type="entry name" value="AdoMet_MTases"/>
    <property type="match status" value="1"/>
</dbReference>
<dbReference type="EMBL" id="JAAYEE010000140">
    <property type="protein sequence ID" value="NLW35546.1"/>
    <property type="molecule type" value="Genomic_DNA"/>
</dbReference>
<accession>A0A971M5K4</accession>
<reference evidence="2" key="1">
    <citation type="journal article" date="2020" name="Biotechnol. Biofuels">
        <title>New insights from the biogas microbiome by comprehensive genome-resolved metagenomics of nearly 1600 species originating from multiple anaerobic digesters.</title>
        <authorList>
            <person name="Campanaro S."/>
            <person name="Treu L."/>
            <person name="Rodriguez-R L.M."/>
            <person name="Kovalovszki A."/>
            <person name="Ziels R.M."/>
            <person name="Maus I."/>
            <person name="Zhu X."/>
            <person name="Kougias P.G."/>
            <person name="Basile A."/>
            <person name="Luo G."/>
            <person name="Schluter A."/>
            <person name="Konstantinidis K.T."/>
            <person name="Angelidaki I."/>
        </authorList>
    </citation>
    <scope>NUCLEOTIDE SEQUENCE</scope>
    <source>
        <strain evidence="2">AS06rmzACSIP_7</strain>
    </source>
</reference>
<evidence type="ECO:0000259" key="1">
    <source>
        <dbReference type="Pfam" id="PF13847"/>
    </source>
</evidence>
<dbReference type="Proteomes" id="UP000777265">
    <property type="component" value="Unassembled WGS sequence"/>
</dbReference>
<gene>
    <name evidence="2" type="ORF">GXY80_08725</name>
</gene>
<dbReference type="GO" id="GO:0032259">
    <property type="term" value="P:methylation"/>
    <property type="evidence" value="ECO:0007669"/>
    <property type="project" value="InterPro"/>
</dbReference>
<sequence>MAERLGPDETLDILCNERLRIIQKKQGYRFSIDAILLANFVVLKKHERLLDIGTGCGIIPTYIARKGYRNEMVGVEIQKDLYDVALKNKTLNNCDQVTFLHGDVGLKSKDLKNHPFHVVVSNPPYTKERSGRTSPQPSRLVARYESSLNLEELVSIASSLLYKRGRFYVIYPSRRLGEIISAARAGKLEPKRVRFIHPRKEEGSNLFLAEFVKEGGIGTAVETPLYIYENSQYTDEVKGYYVLES</sequence>
<evidence type="ECO:0000313" key="3">
    <source>
        <dbReference type="Proteomes" id="UP000777265"/>
    </source>
</evidence>
<comment type="caution">
    <text evidence="2">The sequence shown here is derived from an EMBL/GenBank/DDBJ whole genome shotgun (WGS) entry which is preliminary data.</text>
</comment>
<dbReference type="Pfam" id="PF13847">
    <property type="entry name" value="Methyltransf_31"/>
    <property type="match status" value="1"/>
</dbReference>